<gene>
    <name evidence="1" type="ORF">MRB53_026425</name>
</gene>
<evidence type="ECO:0000313" key="2">
    <source>
        <dbReference type="Proteomes" id="UP001234297"/>
    </source>
</evidence>
<evidence type="ECO:0000313" key="1">
    <source>
        <dbReference type="EMBL" id="KAJ8633089.1"/>
    </source>
</evidence>
<sequence>MHKLTESPSPQANRVTLYLHQAQLIDSIRLSLRSNLTFHVDLLPSPIDSFVATHALRSAPSPDSALSLFHSLSALPNFSHTRNTIHAMAKILASATRLSDLQTLIRGIDSGEFPSAARPAPLDLLRWYAAAGDSKSVAQTWAQMKIDGQKRPCTESYNLIIGLHVNKGENSHAVQVFSQMITDGANPNSRTYTVLIEHLIAAGRMDAAMEVFERLSAMRIRRTSRQYSALAKGFMESGRLDVVAKLITEMRRDGILPGHNLQAVFVQLQATGFVMDTEDFIREFLPDERIGSLGFSIGSSDDDDASDDDGDDRDQDRGQIRLKPWLDPSALASALSNWNPSEVSALESARLVWTSRLVCKLLRAFKRAETAWEFFCWVAYQPGGFTHDVYTVSRMIAILARSGHVDLVDSLLSKIKREGIRLSFSTVRLVVDLYGLSKKADAALRVFRELELICGAVSKSDRRLLYSSLLRTFIKCKRSSVAMDLVEEMVLSGLIPDIQTYSGLMQHFALQGDLRTVQQLFGMVRQSELEPDAFMYQILIRAYCKRERAALALRIFEDMRGADLWPDAATKALLVKCLWKEGKLREAAAVEEKALPRMIRVMEVFDILRRPIFGFGNQVVEMMTEPYKLIRQCEVTAILVLYGLPRLLTGSILAHEMMHSWLRLNGYYTLRPEVEEGICQVLAHMWLDSEIFSGSGSHIASSSSSSSSSTSSKKGTSSQLERKLGDLFKHQIQSDSSAAYGDGFRVGNEADP</sequence>
<name>A0ACC2LJ84_PERAE</name>
<keyword evidence="2" id="KW-1185">Reference proteome</keyword>
<dbReference type="EMBL" id="CM056816">
    <property type="protein sequence ID" value="KAJ8633089.1"/>
    <property type="molecule type" value="Genomic_DNA"/>
</dbReference>
<proteinExistence type="predicted"/>
<protein>
    <submittedName>
        <fullName evidence="1">Uncharacterized protein</fullName>
    </submittedName>
</protein>
<dbReference type="Proteomes" id="UP001234297">
    <property type="component" value="Chromosome 8"/>
</dbReference>
<organism evidence="1 2">
    <name type="scientific">Persea americana</name>
    <name type="common">Avocado</name>
    <dbReference type="NCBI Taxonomy" id="3435"/>
    <lineage>
        <taxon>Eukaryota</taxon>
        <taxon>Viridiplantae</taxon>
        <taxon>Streptophyta</taxon>
        <taxon>Embryophyta</taxon>
        <taxon>Tracheophyta</taxon>
        <taxon>Spermatophyta</taxon>
        <taxon>Magnoliopsida</taxon>
        <taxon>Magnoliidae</taxon>
        <taxon>Laurales</taxon>
        <taxon>Lauraceae</taxon>
        <taxon>Persea</taxon>
    </lineage>
</organism>
<accession>A0ACC2LJ84</accession>
<reference evidence="1 2" key="1">
    <citation type="journal article" date="2022" name="Hortic Res">
        <title>A haplotype resolved chromosomal level avocado genome allows analysis of novel avocado genes.</title>
        <authorList>
            <person name="Nath O."/>
            <person name="Fletcher S.J."/>
            <person name="Hayward A."/>
            <person name="Shaw L.M."/>
            <person name="Masouleh A.K."/>
            <person name="Furtado A."/>
            <person name="Henry R.J."/>
            <person name="Mitter N."/>
        </authorList>
    </citation>
    <scope>NUCLEOTIDE SEQUENCE [LARGE SCALE GENOMIC DNA]</scope>
    <source>
        <strain evidence="2">cv. Hass</strain>
    </source>
</reference>
<comment type="caution">
    <text evidence="1">The sequence shown here is derived from an EMBL/GenBank/DDBJ whole genome shotgun (WGS) entry which is preliminary data.</text>
</comment>